<dbReference type="GO" id="GO:0016020">
    <property type="term" value="C:membrane"/>
    <property type="evidence" value="ECO:0007669"/>
    <property type="project" value="UniProtKB-SubCell"/>
</dbReference>
<evidence type="ECO:0000256" key="15">
    <source>
        <dbReference type="ARBA" id="ARBA00023264"/>
    </source>
</evidence>
<evidence type="ECO:0000256" key="9">
    <source>
        <dbReference type="ARBA" id="ARBA00022723"/>
    </source>
</evidence>
<dbReference type="InterPro" id="IPR000462">
    <property type="entry name" value="CDP-OH_P_trans"/>
</dbReference>
<dbReference type="InterPro" id="IPR043130">
    <property type="entry name" value="CDP-OH_PTrfase_TM_dom"/>
</dbReference>
<feature type="transmembrane region" description="Helical" evidence="19">
    <location>
        <begin position="210"/>
        <end position="229"/>
    </location>
</feature>
<dbReference type="PROSITE" id="PS00379">
    <property type="entry name" value="CDP_ALCOHOL_P_TRANSF"/>
    <property type="match status" value="1"/>
</dbReference>
<evidence type="ECO:0000256" key="4">
    <source>
        <dbReference type="ARBA" id="ARBA00010441"/>
    </source>
</evidence>
<dbReference type="InterPro" id="IPR014387">
    <property type="entry name" value="CDP_diag_ino_3_P_euk"/>
</dbReference>
<dbReference type="AlphaFoldDB" id="A0A9W7C7J8"/>
<dbReference type="Gene3D" id="1.20.120.1760">
    <property type="match status" value="1"/>
</dbReference>
<comment type="cofactor">
    <cofactor evidence="1">
        <name>Mn(2+)</name>
        <dbReference type="ChEBI" id="CHEBI:29035"/>
    </cofactor>
</comment>
<evidence type="ECO:0000256" key="18">
    <source>
        <dbReference type="SAM" id="MobiDB-lite"/>
    </source>
</evidence>
<keyword evidence="15 16" id="KW-1208">Phospholipid metabolism</keyword>
<sequence length="255" mass="28972">MPASRGRSRTKRPTSNSPKSPIEPKSTKKATKKARTASDVFLYYPQWVGYLRVFCTVLSLYLATKFAAGGEYYVHSIILYLLSFIGDLFDGMAARNFDQSSKFGGVLDMVTDRCTTAGMLVVLTWLYHDHAFVFLALLILDMSSHWVQMTSALLLEAHHKSDEGNKDKFFLVRWFYSNYPFFGYCCVGAELTYVLLYVTNYMSPSSTQSAFMFMLYYVCMPACVMKNIVNVAQLCSASTDIARKDAEEWNENNKV</sequence>
<evidence type="ECO:0000256" key="16">
    <source>
        <dbReference type="PIRNR" id="PIRNR000848"/>
    </source>
</evidence>
<gene>
    <name evidence="20" type="ORF">TrRE_jg4410</name>
</gene>
<keyword evidence="11 19" id="KW-1133">Transmembrane helix</keyword>
<feature type="transmembrane region" description="Helical" evidence="19">
    <location>
        <begin position="176"/>
        <end position="198"/>
    </location>
</feature>
<dbReference type="PANTHER" id="PTHR15362">
    <property type="entry name" value="PHOSPHATIDYLINOSITOL SYNTHASE"/>
    <property type="match status" value="1"/>
</dbReference>
<evidence type="ECO:0000313" key="21">
    <source>
        <dbReference type="Proteomes" id="UP001165082"/>
    </source>
</evidence>
<feature type="transmembrane region" description="Helical" evidence="19">
    <location>
        <begin position="41"/>
        <end position="60"/>
    </location>
</feature>
<keyword evidence="13 16" id="KW-0472">Membrane</keyword>
<keyword evidence="9" id="KW-0479">Metal-binding</keyword>
<evidence type="ECO:0000256" key="8">
    <source>
        <dbReference type="ARBA" id="ARBA00022692"/>
    </source>
</evidence>
<dbReference type="Pfam" id="PF01066">
    <property type="entry name" value="CDP-OH_P_transf"/>
    <property type="match status" value="1"/>
</dbReference>
<protein>
    <recommendedName>
        <fullName evidence="5 16">CDP-diacylglycerol--inositol 3-phosphatidyltransferase</fullName>
        <ecNumber evidence="5 16">2.7.8.11</ecNumber>
    </recommendedName>
</protein>
<evidence type="ECO:0000256" key="10">
    <source>
        <dbReference type="ARBA" id="ARBA00022842"/>
    </source>
</evidence>
<comment type="catalytic activity">
    <reaction evidence="16">
        <text>a CDP-1,2-diacyl-sn-glycerol + myo-inositol = a 1,2-diacyl-sn-glycero-3-phospho-(1D-myo-inositol) + CMP + H(+)</text>
        <dbReference type="Rhea" id="RHEA:11580"/>
        <dbReference type="ChEBI" id="CHEBI:15378"/>
        <dbReference type="ChEBI" id="CHEBI:17268"/>
        <dbReference type="ChEBI" id="CHEBI:57880"/>
        <dbReference type="ChEBI" id="CHEBI:58332"/>
        <dbReference type="ChEBI" id="CHEBI:60377"/>
        <dbReference type="EC" id="2.7.8.11"/>
    </reaction>
</comment>
<evidence type="ECO:0000256" key="1">
    <source>
        <dbReference type="ARBA" id="ARBA00001936"/>
    </source>
</evidence>
<evidence type="ECO:0000256" key="14">
    <source>
        <dbReference type="ARBA" id="ARBA00023209"/>
    </source>
</evidence>
<comment type="cofactor">
    <cofactor evidence="2">
        <name>Mg(2+)</name>
        <dbReference type="ChEBI" id="CHEBI:18420"/>
    </cofactor>
</comment>
<dbReference type="InterPro" id="IPR048254">
    <property type="entry name" value="CDP_ALCOHOL_P_TRANSF_CS"/>
</dbReference>
<keyword evidence="14 16" id="KW-0594">Phospholipid biosynthesis</keyword>
<evidence type="ECO:0000256" key="13">
    <source>
        <dbReference type="ARBA" id="ARBA00023136"/>
    </source>
</evidence>
<dbReference type="PANTHER" id="PTHR15362:SF4">
    <property type="entry name" value="CDP-DIACYLGLYCEROL--INOSITOL 3-PHOSPHATIDYLTRANSFERASE"/>
    <property type="match status" value="1"/>
</dbReference>
<organism evidence="20 21">
    <name type="scientific">Triparma retinervis</name>
    <dbReference type="NCBI Taxonomy" id="2557542"/>
    <lineage>
        <taxon>Eukaryota</taxon>
        <taxon>Sar</taxon>
        <taxon>Stramenopiles</taxon>
        <taxon>Ochrophyta</taxon>
        <taxon>Bolidophyceae</taxon>
        <taxon>Parmales</taxon>
        <taxon>Triparmaceae</taxon>
        <taxon>Triparma</taxon>
    </lineage>
</organism>
<evidence type="ECO:0000256" key="7">
    <source>
        <dbReference type="ARBA" id="ARBA00022679"/>
    </source>
</evidence>
<proteinExistence type="inferred from homology"/>
<evidence type="ECO:0000256" key="19">
    <source>
        <dbReference type="SAM" id="Phobius"/>
    </source>
</evidence>
<dbReference type="GO" id="GO:0005794">
    <property type="term" value="C:Golgi apparatus"/>
    <property type="evidence" value="ECO:0007669"/>
    <property type="project" value="TreeGrafter"/>
</dbReference>
<keyword evidence="7 16" id="KW-0808">Transferase</keyword>
<keyword evidence="12 16" id="KW-0443">Lipid metabolism</keyword>
<keyword evidence="10" id="KW-0460">Magnesium</keyword>
<dbReference type="OrthoDB" id="10251079at2759"/>
<dbReference type="Proteomes" id="UP001165082">
    <property type="component" value="Unassembled WGS sequence"/>
</dbReference>
<keyword evidence="21" id="KW-1185">Reference proteome</keyword>
<comment type="caution">
    <text evidence="20">The sequence shown here is derived from an EMBL/GenBank/DDBJ whole genome shotgun (WGS) entry which is preliminary data.</text>
</comment>
<feature type="transmembrane region" description="Helical" evidence="19">
    <location>
        <begin position="72"/>
        <end position="89"/>
    </location>
</feature>
<evidence type="ECO:0000256" key="11">
    <source>
        <dbReference type="ARBA" id="ARBA00022989"/>
    </source>
</evidence>
<evidence type="ECO:0000313" key="20">
    <source>
        <dbReference type="EMBL" id="GMI04712.1"/>
    </source>
</evidence>
<dbReference type="GO" id="GO:0006661">
    <property type="term" value="P:phosphatidylinositol biosynthetic process"/>
    <property type="evidence" value="ECO:0007669"/>
    <property type="project" value="TreeGrafter"/>
</dbReference>
<dbReference type="GO" id="GO:0046872">
    <property type="term" value="F:metal ion binding"/>
    <property type="evidence" value="ECO:0007669"/>
    <property type="project" value="UniProtKB-KW"/>
</dbReference>
<feature type="compositionally biased region" description="Basic residues" evidence="18">
    <location>
        <begin position="1"/>
        <end position="12"/>
    </location>
</feature>
<dbReference type="EC" id="2.7.8.11" evidence="5 16"/>
<evidence type="ECO:0000256" key="3">
    <source>
        <dbReference type="ARBA" id="ARBA00004141"/>
    </source>
</evidence>
<dbReference type="GO" id="GO:0003881">
    <property type="term" value="F:CDP-diacylglycerol-inositol 3-phosphatidyltransferase activity"/>
    <property type="evidence" value="ECO:0007669"/>
    <property type="project" value="UniProtKB-UniRule"/>
</dbReference>
<dbReference type="PIRSF" id="PIRSF000848">
    <property type="entry name" value="CDP_diag_ino_3_P"/>
    <property type="match status" value="1"/>
</dbReference>
<evidence type="ECO:0000256" key="5">
    <source>
        <dbReference type="ARBA" id="ARBA00013212"/>
    </source>
</evidence>
<evidence type="ECO:0000256" key="6">
    <source>
        <dbReference type="ARBA" id="ARBA00022516"/>
    </source>
</evidence>
<dbReference type="EMBL" id="BRXZ01000084">
    <property type="protein sequence ID" value="GMI04712.1"/>
    <property type="molecule type" value="Genomic_DNA"/>
</dbReference>
<accession>A0A9W7C7J8</accession>
<keyword evidence="6 16" id="KW-0444">Lipid biosynthesis</keyword>
<keyword evidence="8 19" id="KW-0812">Transmembrane</keyword>
<evidence type="ECO:0000256" key="17">
    <source>
        <dbReference type="RuleBase" id="RU003750"/>
    </source>
</evidence>
<evidence type="ECO:0000256" key="12">
    <source>
        <dbReference type="ARBA" id="ARBA00023098"/>
    </source>
</evidence>
<feature type="region of interest" description="Disordered" evidence="18">
    <location>
        <begin position="1"/>
        <end position="31"/>
    </location>
</feature>
<comment type="similarity">
    <text evidence="4 16 17">Belongs to the CDP-alcohol phosphatidyltransferase class-I family.</text>
</comment>
<evidence type="ECO:0000256" key="2">
    <source>
        <dbReference type="ARBA" id="ARBA00001946"/>
    </source>
</evidence>
<name>A0A9W7C7J8_9STRA</name>
<reference evidence="20" key="1">
    <citation type="submission" date="2022-07" db="EMBL/GenBank/DDBJ databases">
        <title>Genome analysis of Parmales, a sister group of diatoms, reveals the evolutionary specialization of diatoms from phago-mixotrophs to photoautotrophs.</title>
        <authorList>
            <person name="Ban H."/>
            <person name="Sato S."/>
            <person name="Yoshikawa S."/>
            <person name="Kazumasa Y."/>
            <person name="Nakamura Y."/>
            <person name="Ichinomiya M."/>
            <person name="Saitoh K."/>
            <person name="Sato N."/>
            <person name="Blanc-Mathieu R."/>
            <person name="Endo H."/>
            <person name="Kuwata A."/>
            <person name="Ogata H."/>
        </authorList>
    </citation>
    <scope>NUCLEOTIDE SEQUENCE</scope>
</reference>
<comment type="subcellular location">
    <subcellularLocation>
        <location evidence="3">Membrane</location>
        <topology evidence="3">Multi-pass membrane protein</topology>
    </subcellularLocation>
</comment>